<comment type="similarity">
    <text evidence="2">In the C-terminal section; belongs to the NAD synthetase family.</text>
</comment>
<dbReference type="NCBIfam" id="NF002730">
    <property type="entry name" value="PRK02628.1"/>
    <property type="match status" value="1"/>
</dbReference>
<dbReference type="GO" id="GO:0009435">
    <property type="term" value="P:NAD+ biosynthetic process"/>
    <property type="evidence" value="ECO:0007669"/>
    <property type="project" value="UniProtKB-UniPathway"/>
</dbReference>
<protein>
    <recommendedName>
        <fullName evidence="3">NAD(+) synthase (glutamine-hydrolyzing)</fullName>
        <ecNumber evidence="3">6.3.5.1</ecNumber>
    </recommendedName>
</protein>
<dbReference type="HAMAP" id="MF_02090">
    <property type="entry name" value="NadE_glutamine_dep"/>
    <property type="match status" value="1"/>
</dbReference>
<dbReference type="EMBL" id="VSSQ01004264">
    <property type="protein sequence ID" value="MPM24444.1"/>
    <property type="molecule type" value="Genomic_DNA"/>
</dbReference>
<keyword evidence="6" id="KW-0067">ATP-binding</keyword>
<dbReference type="InterPro" id="IPR036526">
    <property type="entry name" value="C-N_Hydrolase_sf"/>
</dbReference>
<evidence type="ECO:0000259" key="8">
    <source>
        <dbReference type="PROSITE" id="PS50263"/>
    </source>
</evidence>
<dbReference type="SUPFAM" id="SSF52402">
    <property type="entry name" value="Adenine nucleotide alpha hydrolases-like"/>
    <property type="match status" value="1"/>
</dbReference>
<comment type="caution">
    <text evidence="9">The sequence shown here is derived from an EMBL/GenBank/DDBJ whole genome shotgun (WGS) entry which is preliminary data.</text>
</comment>
<evidence type="ECO:0000256" key="7">
    <source>
        <dbReference type="ARBA" id="ARBA00023027"/>
    </source>
</evidence>
<dbReference type="UniPathway" id="UPA00253">
    <property type="reaction ID" value="UER00334"/>
</dbReference>
<dbReference type="CDD" id="cd00553">
    <property type="entry name" value="NAD_synthase"/>
    <property type="match status" value="1"/>
</dbReference>
<dbReference type="GO" id="GO:0003952">
    <property type="term" value="F:NAD+ synthase (glutamine-hydrolyzing) activity"/>
    <property type="evidence" value="ECO:0007669"/>
    <property type="project" value="UniProtKB-EC"/>
</dbReference>
<dbReference type="PANTHER" id="PTHR23090">
    <property type="entry name" value="NH 3 /GLUTAMINE-DEPENDENT NAD + SYNTHETASE"/>
    <property type="match status" value="1"/>
</dbReference>
<dbReference type="InterPro" id="IPR003010">
    <property type="entry name" value="C-N_Hydrolase"/>
</dbReference>
<reference evidence="9" key="1">
    <citation type="submission" date="2019-08" db="EMBL/GenBank/DDBJ databases">
        <authorList>
            <person name="Kucharzyk K."/>
            <person name="Murdoch R.W."/>
            <person name="Higgins S."/>
            <person name="Loffler F."/>
        </authorList>
    </citation>
    <scope>NUCLEOTIDE SEQUENCE</scope>
</reference>
<dbReference type="InterPro" id="IPR022310">
    <property type="entry name" value="NAD/GMP_synthase"/>
</dbReference>
<evidence type="ECO:0000256" key="2">
    <source>
        <dbReference type="ARBA" id="ARBA00007145"/>
    </source>
</evidence>
<evidence type="ECO:0000256" key="1">
    <source>
        <dbReference type="ARBA" id="ARBA00005188"/>
    </source>
</evidence>
<evidence type="ECO:0000256" key="3">
    <source>
        <dbReference type="ARBA" id="ARBA00012743"/>
    </source>
</evidence>
<evidence type="ECO:0000256" key="5">
    <source>
        <dbReference type="ARBA" id="ARBA00022741"/>
    </source>
</evidence>
<evidence type="ECO:0000256" key="4">
    <source>
        <dbReference type="ARBA" id="ARBA00022598"/>
    </source>
</evidence>
<evidence type="ECO:0000256" key="6">
    <source>
        <dbReference type="ARBA" id="ARBA00022840"/>
    </source>
</evidence>
<sequence length="634" mass="71456">MNFVKVASACPVTKVADVDFNLESIKKCIDDSLSKECKVIVFPELSITSYTCSDLFLQRRLLDKSENALENLCSYSEHKDILIAVGAPFEHNNLLYNAAYIIFKGKILGIVPKSYLPNYSEFYEKRWFSSGLHVDTDLIDLSFQKEIPFGTNLIFTCGDIKIAFEICEDLWVTIPPSSYLSILGANIICNLSASNELVSKSDYRKNLISNQSARCMSAYVYSSAGVFESTTDLLFSGHLMISENGSTLAENERFQRENEIITGIIDINKLKAERLKNVSFRDSVAFCPFKGKYINFAFDNTDISTFDRYIDRHPFVPSNEHERDLRCEEIFNIQGSALAKRFCHTNLKKAVIGISGGLDSTLALLVVVKTFDILGLPRKNIVTITMPGFGTTDRTYTNALDLCNQLGTDLREINIVEASLQHFKDIGHQAEVHDVTYENVQARERTQILMDLANKEGGLLIGTGDLSELALGWCTYNGDHMSMYSVNCSIPKTLVRYLVKYVADKQLSGKVSETLLDILDTPVSPELLPKDKNGEITQKTEDIVGPYELHDFFLYYFIKQGATPEKILFLAKAAFKGYYSEEEVSKWLNMFLRRFFTQQFKRSCLPDGPKVGTISLSPRGDLRMPSDASYNGWI</sequence>
<dbReference type="AlphaFoldDB" id="A0A644YE50"/>
<comment type="pathway">
    <text evidence="1">Cofactor biosynthesis; NAD(+) biosynthesis; NAD(+) from deamido-NAD(+) (L-Gln route): step 1/1.</text>
</comment>
<gene>
    <name evidence="9" type="primary">nadE_25</name>
    <name evidence="9" type="ORF">SDC9_70926</name>
</gene>
<dbReference type="Gene3D" id="1.10.10.1140">
    <property type="entry name" value="Glutamine-dependent NAD+ synthetase, C-terminal domain"/>
    <property type="match status" value="1"/>
</dbReference>
<keyword evidence="7" id="KW-0520">NAD</keyword>
<dbReference type="GO" id="GO:0005524">
    <property type="term" value="F:ATP binding"/>
    <property type="evidence" value="ECO:0007669"/>
    <property type="project" value="UniProtKB-KW"/>
</dbReference>
<dbReference type="Gene3D" id="3.40.50.620">
    <property type="entry name" value="HUPs"/>
    <property type="match status" value="1"/>
</dbReference>
<dbReference type="Pfam" id="PF00795">
    <property type="entry name" value="CN_hydrolase"/>
    <property type="match status" value="1"/>
</dbReference>
<evidence type="ECO:0000313" key="9">
    <source>
        <dbReference type="EMBL" id="MPM24444.1"/>
    </source>
</evidence>
<dbReference type="GO" id="GO:0004359">
    <property type="term" value="F:glutaminase activity"/>
    <property type="evidence" value="ECO:0007669"/>
    <property type="project" value="InterPro"/>
</dbReference>
<dbReference type="CDD" id="cd07570">
    <property type="entry name" value="GAT_Gln-NAD-synth"/>
    <property type="match status" value="1"/>
</dbReference>
<dbReference type="Gene3D" id="3.60.110.10">
    <property type="entry name" value="Carbon-nitrogen hydrolase"/>
    <property type="match status" value="1"/>
</dbReference>
<dbReference type="SUPFAM" id="SSF56317">
    <property type="entry name" value="Carbon-nitrogen hydrolase"/>
    <property type="match status" value="1"/>
</dbReference>
<dbReference type="GO" id="GO:0005737">
    <property type="term" value="C:cytoplasm"/>
    <property type="evidence" value="ECO:0007669"/>
    <property type="project" value="InterPro"/>
</dbReference>
<dbReference type="NCBIfam" id="TIGR00552">
    <property type="entry name" value="nadE"/>
    <property type="match status" value="1"/>
</dbReference>
<dbReference type="PIRSF" id="PIRSF006630">
    <property type="entry name" value="NADS_GAT"/>
    <property type="match status" value="1"/>
</dbReference>
<proteinExistence type="inferred from homology"/>
<keyword evidence="4 9" id="KW-0436">Ligase</keyword>
<name>A0A644YE50_9ZZZZ</name>
<feature type="domain" description="CN hydrolase" evidence="8">
    <location>
        <begin position="4"/>
        <end position="267"/>
    </location>
</feature>
<dbReference type="Pfam" id="PF02540">
    <property type="entry name" value="NAD_synthase"/>
    <property type="match status" value="1"/>
</dbReference>
<dbReference type="InterPro" id="IPR041856">
    <property type="entry name" value="NAD+_synth_C"/>
</dbReference>
<dbReference type="InterPro" id="IPR003694">
    <property type="entry name" value="NAD_synthase"/>
</dbReference>
<keyword evidence="5" id="KW-0547">Nucleotide-binding</keyword>
<dbReference type="PROSITE" id="PS50263">
    <property type="entry name" value="CN_HYDROLASE"/>
    <property type="match status" value="1"/>
</dbReference>
<accession>A0A644YE50</accession>
<dbReference type="InterPro" id="IPR014729">
    <property type="entry name" value="Rossmann-like_a/b/a_fold"/>
</dbReference>
<dbReference type="EC" id="6.3.5.1" evidence="3"/>
<dbReference type="PANTHER" id="PTHR23090:SF9">
    <property type="entry name" value="GLUTAMINE-DEPENDENT NAD(+) SYNTHETASE"/>
    <property type="match status" value="1"/>
</dbReference>
<organism evidence="9">
    <name type="scientific">bioreactor metagenome</name>
    <dbReference type="NCBI Taxonomy" id="1076179"/>
    <lineage>
        <taxon>unclassified sequences</taxon>
        <taxon>metagenomes</taxon>
        <taxon>ecological metagenomes</taxon>
    </lineage>
</organism>
<dbReference type="InterPro" id="IPR014445">
    <property type="entry name" value="Gln-dep_NAD_synthase"/>
</dbReference>